<dbReference type="PANTHER" id="PTHR43433:SF5">
    <property type="entry name" value="AB HYDROLASE-1 DOMAIN-CONTAINING PROTEIN"/>
    <property type="match status" value="1"/>
</dbReference>
<dbReference type="InterPro" id="IPR029058">
    <property type="entry name" value="AB_hydrolase_fold"/>
</dbReference>
<name>A0A6J7BZG2_9ZZZZ</name>
<sequence>MAYARSSDGIRLHYEVLGRPGATPVLMIQGLGADKHGWDMQRFRLALHYRVIALDNRGAGRSDKPFGHYSLEQMADDAIAVLDAAGATQAHIVGASMGGAITQIIGLKYPERVLSLTLACTACRNHPWRRELLQGWATAATERGVGAMTREAARWVIGPRSFRRLVPAFGWLGPLAMGRTSHAFVSQVRAILDVDDNMSDRLGEVTAPTLVLVGNQDILTPRGDSEELVDRLPNAELVVISGAAHGFMVEHATTFNKVLLDFLERVTVLRREAATDSLLGSEFLATAVGPAGAA</sequence>
<accession>A0A6J7BZG2</accession>
<organism evidence="4">
    <name type="scientific">freshwater metagenome</name>
    <dbReference type="NCBI Taxonomy" id="449393"/>
    <lineage>
        <taxon>unclassified sequences</taxon>
        <taxon>metagenomes</taxon>
        <taxon>ecological metagenomes</taxon>
    </lineage>
</organism>
<dbReference type="PRINTS" id="PR00111">
    <property type="entry name" value="ABHYDROLASE"/>
</dbReference>
<dbReference type="EMBL" id="CAFBIY010000056">
    <property type="protein sequence ID" value="CAB4850515.1"/>
    <property type="molecule type" value="Genomic_DNA"/>
</dbReference>
<evidence type="ECO:0000259" key="1">
    <source>
        <dbReference type="Pfam" id="PF12146"/>
    </source>
</evidence>
<dbReference type="EMBL" id="CAFBOL010000005">
    <property type="protein sequence ID" value="CAB4973860.1"/>
    <property type="molecule type" value="Genomic_DNA"/>
</dbReference>
<proteinExistence type="predicted"/>
<dbReference type="PANTHER" id="PTHR43433">
    <property type="entry name" value="HYDROLASE, ALPHA/BETA FOLD FAMILY PROTEIN"/>
    <property type="match status" value="1"/>
</dbReference>
<dbReference type="EMBL" id="CAFBMT010000004">
    <property type="protein sequence ID" value="CAB4922639.1"/>
    <property type="molecule type" value="Genomic_DNA"/>
</dbReference>
<dbReference type="SUPFAM" id="SSF53474">
    <property type="entry name" value="alpha/beta-Hydrolases"/>
    <property type="match status" value="1"/>
</dbReference>
<protein>
    <submittedName>
        <fullName evidence="4">Unannotated protein</fullName>
    </submittedName>
</protein>
<dbReference type="Gene3D" id="3.40.50.1820">
    <property type="entry name" value="alpha/beta hydrolase"/>
    <property type="match status" value="1"/>
</dbReference>
<evidence type="ECO:0000313" key="4">
    <source>
        <dbReference type="EMBL" id="CAB4850515.1"/>
    </source>
</evidence>
<evidence type="ECO:0000313" key="2">
    <source>
        <dbReference type="EMBL" id="CAB4363089.1"/>
    </source>
</evidence>
<evidence type="ECO:0000313" key="6">
    <source>
        <dbReference type="EMBL" id="CAB4973860.1"/>
    </source>
</evidence>
<dbReference type="EMBL" id="CAEZYF010000007">
    <property type="protein sequence ID" value="CAB4721601.1"/>
    <property type="molecule type" value="Genomic_DNA"/>
</dbReference>
<dbReference type="Pfam" id="PF12146">
    <property type="entry name" value="Hydrolase_4"/>
    <property type="match status" value="1"/>
</dbReference>
<dbReference type="AlphaFoldDB" id="A0A6J7BZG2"/>
<dbReference type="InterPro" id="IPR050471">
    <property type="entry name" value="AB_hydrolase"/>
</dbReference>
<feature type="domain" description="Serine aminopeptidase S33" evidence="1">
    <location>
        <begin position="48"/>
        <end position="250"/>
    </location>
</feature>
<evidence type="ECO:0000313" key="5">
    <source>
        <dbReference type="EMBL" id="CAB4922639.1"/>
    </source>
</evidence>
<dbReference type="InterPro" id="IPR022742">
    <property type="entry name" value="Hydrolase_4"/>
</dbReference>
<dbReference type="InterPro" id="IPR000073">
    <property type="entry name" value="AB_hydrolase_1"/>
</dbReference>
<dbReference type="EMBL" id="CAESGF010000004">
    <property type="protein sequence ID" value="CAB4363089.1"/>
    <property type="molecule type" value="Genomic_DNA"/>
</dbReference>
<evidence type="ECO:0000313" key="3">
    <source>
        <dbReference type="EMBL" id="CAB4721601.1"/>
    </source>
</evidence>
<gene>
    <name evidence="3" type="ORF">UFOPK2656_01387</name>
    <name evidence="4" type="ORF">UFOPK3267_01222</name>
    <name evidence="5" type="ORF">UFOPK3651_00958</name>
    <name evidence="6" type="ORF">UFOPK3931_00355</name>
    <name evidence="2" type="ORF">UFOPK4189_00867</name>
</gene>
<reference evidence="4" key="1">
    <citation type="submission" date="2020-05" db="EMBL/GenBank/DDBJ databases">
        <authorList>
            <person name="Chiriac C."/>
            <person name="Salcher M."/>
            <person name="Ghai R."/>
            <person name="Kavagutti S V."/>
        </authorList>
    </citation>
    <scope>NUCLEOTIDE SEQUENCE</scope>
</reference>